<evidence type="ECO:0000313" key="1">
    <source>
        <dbReference type="EMBL" id="GJT71166.1"/>
    </source>
</evidence>
<dbReference type="Proteomes" id="UP001151760">
    <property type="component" value="Unassembled WGS sequence"/>
</dbReference>
<sequence length="180" mass="19811">MRSIECILGEATHLIGYRGDMVGFRGIDVIDGLDGTERGYQGLCLGDMFCLFKQKNALEKKSIMGEPLSLDRVFDFPMDELESHPTYDFFAPRPLPGYAGNPNNNNGWIEANAPLLGKLGAVTAEPMVGPLVDDIAEPIVEAEDQVIASVIDMEEDIAMLFGDGDFSDNDSERFKDEEEV</sequence>
<evidence type="ECO:0000313" key="2">
    <source>
        <dbReference type="Proteomes" id="UP001151760"/>
    </source>
</evidence>
<dbReference type="EMBL" id="BQNB010018145">
    <property type="protein sequence ID" value="GJT71166.1"/>
    <property type="molecule type" value="Genomic_DNA"/>
</dbReference>
<accession>A0ABQ5G6K2</accession>
<reference evidence="1" key="1">
    <citation type="journal article" date="2022" name="Int. J. Mol. Sci.">
        <title>Draft Genome of Tanacetum Coccineum: Genomic Comparison of Closely Related Tanacetum-Family Plants.</title>
        <authorList>
            <person name="Yamashiro T."/>
            <person name="Shiraishi A."/>
            <person name="Nakayama K."/>
            <person name="Satake H."/>
        </authorList>
    </citation>
    <scope>NUCLEOTIDE SEQUENCE</scope>
</reference>
<comment type="caution">
    <text evidence="1">The sequence shown here is derived from an EMBL/GenBank/DDBJ whole genome shotgun (WGS) entry which is preliminary data.</text>
</comment>
<protein>
    <submittedName>
        <fullName evidence="1">Uncharacterized protein</fullName>
    </submittedName>
</protein>
<gene>
    <name evidence="1" type="ORF">Tco_1030452</name>
</gene>
<keyword evidence="2" id="KW-1185">Reference proteome</keyword>
<proteinExistence type="predicted"/>
<reference evidence="1" key="2">
    <citation type="submission" date="2022-01" db="EMBL/GenBank/DDBJ databases">
        <authorList>
            <person name="Yamashiro T."/>
            <person name="Shiraishi A."/>
            <person name="Satake H."/>
            <person name="Nakayama K."/>
        </authorList>
    </citation>
    <scope>NUCLEOTIDE SEQUENCE</scope>
</reference>
<organism evidence="1 2">
    <name type="scientific">Tanacetum coccineum</name>
    <dbReference type="NCBI Taxonomy" id="301880"/>
    <lineage>
        <taxon>Eukaryota</taxon>
        <taxon>Viridiplantae</taxon>
        <taxon>Streptophyta</taxon>
        <taxon>Embryophyta</taxon>
        <taxon>Tracheophyta</taxon>
        <taxon>Spermatophyta</taxon>
        <taxon>Magnoliopsida</taxon>
        <taxon>eudicotyledons</taxon>
        <taxon>Gunneridae</taxon>
        <taxon>Pentapetalae</taxon>
        <taxon>asterids</taxon>
        <taxon>campanulids</taxon>
        <taxon>Asterales</taxon>
        <taxon>Asteraceae</taxon>
        <taxon>Asteroideae</taxon>
        <taxon>Anthemideae</taxon>
        <taxon>Anthemidinae</taxon>
        <taxon>Tanacetum</taxon>
    </lineage>
</organism>
<name>A0ABQ5G6K2_9ASTR</name>